<dbReference type="SUPFAM" id="SSF52833">
    <property type="entry name" value="Thioredoxin-like"/>
    <property type="match status" value="1"/>
</dbReference>
<organism evidence="16 17">
    <name type="scientific">Hyaloscypha variabilis (strain UAMH 11265 / GT02V1 / F)</name>
    <name type="common">Meliniomyces variabilis</name>
    <dbReference type="NCBI Taxonomy" id="1149755"/>
    <lineage>
        <taxon>Eukaryota</taxon>
        <taxon>Fungi</taxon>
        <taxon>Dikarya</taxon>
        <taxon>Ascomycota</taxon>
        <taxon>Pezizomycotina</taxon>
        <taxon>Leotiomycetes</taxon>
        <taxon>Helotiales</taxon>
        <taxon>Hyaloscyphaceae</taxon>
        <taxon>Hyaloscypha</taxon>
        <taxon>Hyaloscypha variabilis</taxon>
    </lineage>
</organism>
<evidence type="ECO:0000256" key="4">
    <source>
        <dbReference type="ARBA" id="ARBA00022559"/>
    </source>
</evidence>
<feature type="compositionally biased region" description="Basic residues" evidence="14">
    <location>
        <begin position="1"/>
        <end position="10"/>
    </location>
</feature>
<comment type="subcellular location">
    <subcellularLocation>
        <location evidence="1">Nucleus</location>
    </subcellularLocation>
</comment>
<evidence type="ECO:0000256" key="2">
    <source>
        <dbReference type="ARBA" id="ARBA00011245"/>
    </source>
</evidence>
<dbReference type="OrthoDB" id="338622at2759"/>
<evidence type="ECO:0000256" key="12">
    <source>
        <dbReference type="ARBA" id="ARBA00049091"/>
    </source>
</evidence>
<gene>
    <name evidence="16" type="ORF">L207DRAFT_508871</name>
</gene>
<comment type="similarity">
    <text evidence="11">Belongs to the peroxiredoxin family. BCP/PrxQ subfamily.</text>
</comment>
<dbReference type="STRING" id="1149755.A0A2J6S018"/>
<dbReference type="EMBL" id="KZ613941">
    <property type="protein sequence ID" value="PMD44106.1"/>
    <property type="molecule type" value="Genomic_DNA"/>
</dbReference>
<evidence type="ECO:0000256" key="6">
    <source>
        <dbReference type="ARBA" id="ARBA00023002"/>
    </source>
</evidence>
<reference evidence="16 17" key="1">
    <citation type="submission" date="2016-04" db="EMBL/GenBank/DDBJ databases">
        <title>A degradative enzymes factory behind the ericoid mycorrhizal symbiosis.</title>
        <authorList>
            <consortium name="DOE Joint Genome Institute"/>
            <person name="Martino E."/>
            <person name="Morin E."/>
            <person name="Grelet G."/>
            <person name="Kuo A."/>
            <person name="Kohler A."/>
            <person name="Daghino S."/>
            <person name="Barry K."/>
            <person name="Choi C."/>
            <person name="Cichocki N."/>
            <person name="Clum A."/>
            <person name="Copeland A."/>
            <person name="Hainaut M."/>
            <person name="Haridas S."/>
            <person name="Labutti K."/>
            <person name="Lindquist E."/>
            <person name="Lipzen A."/>
            <person name="Khouja H.-R."/>
            <person name="Murat C."/>
            <person name="Ohm R."/>
            <person name="Olson A."/>
            <person name="Spatafora J."/>
            <person name="Veneault-Fourrey C."/>
            <person name="Henrissat B."/>
            <person name="Grigoriev I."/>
            <person name="Martin F."/>
            <person name="Perotto S."/>
        </authorList>
    </citation>
    <scope>NUCLEOTIDE SEQUENCE [LARGE SCALE GENOMIC DNA]</scope>
    <source>
        <strain evidence="16 17">F</strain>
    </source>
</reference>
<keyword evidence="9" id="KW-0676">Redox-active center</keyword>
<evidence type="ECO:0000313" key="16">
    <source>
        <dbReference type="EMBL" id="PMD44106.1"/>
    </source>
</evidence>
<evidence type="ECO:0000256" key="7">
    <source>
        <dbReference type="ARBA" id="ARBA00023157"/>
    </source>
</evidence>
<evidence type="ECO:0000256" key="14">
    <source>
        <dbReference type="SAM" id="MobiDB-lite"/>
    </source>
</evidence>
<dbReference type="InterPro" id="IPR050924">
    <property type="entry name" value="Peroxiredoxin_BCP/PrxQ"/>
</dbReference>
<dbReference type="InterPro" id="IPR000866">
    <property type="entry name" value="AhpC/TSA"/>
</dbReference>
<evidence type="ECO:0000256" key="8">
    <source>
        <dbReference type="ARBA" id="ARBA00023242"/>
    </source>
</evidence>
<evidence type="ECO:0000259" key="15">
    <source>
        <dbReference type="PROSITE" id="PS51352"/>
    </source>
</evidence>
<evidence type="ECO:0000256" key="9">
    <source>
        <dbReference type="ARBA" id="ARBA00023284"/>
    </source>
</evidence>
<dbReference type="GO" id="GO:0045454">
    <property type="term" value="P:cell redox homeostasis"/>
    <property type="evidence" value="ECO:0007669"/>
    <property type="project" value="TreeGrafter"/>
</dbReference>
<dbReference type="EC" id="1.11.1.24" evidence="3"/>
<dbReference type="InterPro" id="IPR036249">
    <property type="entry name" value="Thioredoxin-like_sf"/>
</dbReference>
<evidence type="ECO:0000256" key="13">
    <source>
        <dbReference type="ARBA" id="ARBA00077538"/>
    </source>
</evidence>
<evidence type="ECO:0000256" key="5">
    <source>
        <dbReference type="ARBA" id="ARBA00022862"/>
    </source>
</evidence>
<proteinExistence type="inferred from homology"/>
<dbReference type="GO" id="GO:0034599">
    <property type="term" value="P:cellular response to oxidative stress"/>
    <property type="evidence" value="ECO:0007669"/>
    <property type="project" value="TreeGrafter"/>
</dbReference>
<evidence type="ECO:0000256" key="1">
    <source>
        <dbReference type="ARBA" id="ARBA00004123"/>
    </source>
</evidence>
<keyword evidence="17" id="KW-1185">Reference proteome</keyword>
<keyword evidence="5" id="KW-0049">Antioxidant</keyword>
<sequence>MPPELRKRKAPASEPAAAPPAKKKGPVAKAIAKVKEAVSPKTTKTSKKANGAAATSKVTVGDTITLEGFGGEIELNDGTKTTLKALVDESNAGVVLFTYPKASTPGCTTQACLFRDNYTPLTATGFSIYGLSTDSPKANTNFKEKKELPYSLICDPAATLITAIGLKKSPSGTTRGVFVVDKSGKVLAAKPGSPAGTVEVVKKLVGGGATAAAAPLPVVPAPKTEATNGVNGATKEDIAQADVAAQVADTAEKLDSNEEKPAA</sequence>
<evidence type="ECO:0000256" key="3">
    <source>
        <dbReference type="ARBA" id="ARBA00013017"/>
    </source>
</evidence>
<evidence type="ECO:0000313" key="17">
    <source>
        <dbReference type="Proteomes" id="UP000235786"/>
    </source>
</evidence>
<dbReference type="Gene3D" id="3.40.30.10">
    <property type="entry name" value="Glutaredoxin"/>
    <property type="match status" value="1"/>
</dbReference>
<dbReference type="GO" id="GO:0008379">
    <property type="term" value="F:thioredoxin peroxidase activity"/>
    <property type="evidence" value="ECO:0007669"/>
    <property type="project" value="TreeGrafter"/>
</dbReference>
<name>A0A2J6S018_HYAVF</name>
<feature type="region of interest" description="Disordered" evidence="14">
    <location>
        <begin position="1"/>
        <end position="54"/>
    </location>
</feature>
<dbReference type="PANTHER" id="PTHR42801">
    <property type="entry name" value="THIOREDOXIN-DEPENDENT PEROXIDE REDUCTASE"/>
    <property type="match status" value="1"/>
</dbReference>
<keyword evidence="8" id="KW-0539">Nucleus</keyword>
<keyword evidence="4" id="KW-0575">Peroxidase</keyword>
<keyword evidence="7" id="KW-1015">Disulfide bond</keyword>
<comment type="subunit">
    <text evidence="2">Monomer.</text>
</comment>
<dbReference type="InterPro" id="IPR013766">
    <property type="entry name" value="Thioredoxin_domain"/>
</dbReference>
<keyword evidence="6" id="KW-0560">Oxidoreductase</keyword>
<protein>
    <recommendedName>
        <fullName evidence="3">thioredoxin-dependent peroxiredoxin</fullName>
        <ecNumber evidence="3">1.11.1.24</ecNumber>
    </recommendedName>
    <alternativeName>
        <fullName evidence="13">Nuclear thiol peroxidase</fullName>
    </alternativeName>
    <alternativeName>
        <fullName evidence="10">Thioredoxin peroxidase</fullName>
    </alternativeName>
</protein>
<evidence type="ECO:0000256" key="11">
    <source>
        <dbReference type="ARBA" id="ARBA00038489"/>
    </source>
</evidence>
<dbReference type="GO" id="GO:0005634">
    <property type="term" value="C:nucleus"/>
    <property type="evidence" value="ECO:0007669"/>
    <property type="project" value="UniProtKB-SubCell"/>
</dbReference>
<dbReference type="PROSITE" id="PS51352">
    <property type="entry name" value="THIOREDOXIN_2"/>
    <property type="match status" value="1"/>
</dbReference>
<evidence type="ECO:0000256" key="10">
    <source>
        <dbReference type="ARBA" id="ARBA00032824"/>
    </source>
</evidence>
<feature type="domain" description="Thioredoxin" evidence="15">
    <location>
        <begin position="55"/>
        <end position="210"/>
    </location>
</feature>
<accession>A0A2J6S018</accession>
<dbReference type="Proteomes" id="UP000235786">
    <property type="component" value="Unassembled WGS sequence"/>
</dbReference>
<dbReference type="FunFam" id="3.40.30.10:FF:000157">
    <property type="entry name" value="DOT5p Nuclear thiol peroxidase"/>
    <property type="match status" value="1"/>
</dbReference>
<dbReference type="AlphaFoldDB" id="A0A2J6S018"/>
<dbReference type="CDD" id="cd03017">
    <property type="entry name" value="PRX_BCP"/>
    <property type="match status" value="1"/>
</dbReference>
<dbReference type="GO" id="GO:0005737">
    <property type="term" value="C:cytoplasm"/>
    <property type="evidence" value="ECO:0007669"/>
    <property type="project" value="TreeGrafter"/>
</dbReference>
<dbReference type="Pfam" id="PF00578">
    <property type="entry name" value="AhpC-TSA"/>
    <property type="match status" value="1"/>
</dbReference>
<comment type="catalytic activity">
    <reaction evidence="12">
        <text>a hydroperoxide + [thioredoxin]-dithiol = an alcohol + [thioredoxin]-disulfide + H2O</text>
        <dbReference type="Rhea" id="RHEA:62620"/>
        <dbReference type="Rhea" id="RHEA-COMP:10698"/>
        <dbReference type="Rhea" id="RHEA-COMP:10700"/>
        <dbReference type="ChEBI" id="CHEBI:15377"/>
        <dbReference type="ChEBI" id="CHEBI:29950"/>
        <dbReference type="ChEBI" id="CHEBI:30879"/>
        <dbReference type="ChEBI" id="CHEBI:35924"/>
        <dbReference type="ChEBI" id="CHEBI:50058"/>
        <dbReference type="EC" id="1.11.1.24"/>
    </reaction>
</comment>
<dbReference type="PANTHER" id="PTHR42801:SF23">
    <property type="entry name" value="PEROXIREDOXIN DOT5"/>
    <property type="match status" value="1"/>
</dbReference>